<dbReference type="EMBL" id="JRES01001365">
    <property type="protein sequence ID" value="KNC23337.1"/>
    <property type="molecule type" value="Genomic_DNA"/>
</dbReference>
<reference evidence="3 4" key="1">
    <citation type="journal article" date="2015" name="Nat. Commun.">
        <title>Lucilia cuprina genome unlocks parasitic fly biology to underpin future interventions.</title>
        <authorList>
            <person name="Anstead C.A."/>
            <person name="Korhonen P.K."/>
            <person name="Young N.D."/>
            <person name="Hall R.S."/>
            <person name="Jex A.R."/>
            <person name="Murali S.C."/>
            <person name="Hughes D.S."/>
            <person name="Lee S.F."/>
            <person name="Perry T."/>
            <person name="Stroehlein A.J."/>
            <person name="Ansell B.R."/>
            <person name="Breugelmans B."/>
            <person name="Hofmann A."/>
            <person name="Qu J."/>
            <person name="Dugan S."/>
            <person name="Lee S.L."/>
            <person name="Chao H."/>
            <person name="Dinh H."/>
            <person name="Han Y."/>
            <person name="Doddapaneni H.V."/>
            <person name="Worley K.C."/>
            <person name="Muzny D.M."/>
            <person name="Ioannidis P."/>
            <person name="Waterhouse R.M."/>
            <person name="Zdobnov E.M."/>
            <person name="James P.J."/>
            <person name="Bagnall N.H."/>
            <person name="Kotze A.C."/>
            <person name="Gibbs R.A."/>
            <person name="Richards S."/>
            <person name="Batterham P."/>
            <person name="Gasser R.B."/>
        </authorList>
    </citation>
    <scope>NUCLEOTIDE SEQUENCE [LARGE SCALE GENOMIC DNA]</scope>
    <source>
        <strain evidence="3 4">LS</strain>
        <tissue evidence="3">Full body</tissue>
    </source>
</reference>
<sequence>MDLYDEKEHIISSDEYSDDDDDDDALMNDAVRAQDYNFPSGDYSDRNKQPKWRMDQKQKELSSLIRRNKISVIYKNKSIKWLNNKRQRERYKERIYLNAKKSKIEPIIVSTTLNEGKNTIEISREKKCETIHIEDVVSIDDDEPDLGNSTNNKDIMGANNVLPKSSSLSTFQYNNEVVNIQPVKQSKNPDEKSVTTEEKSHEHMGESRPLIEKIKEVPEKRARSSSPLTLNESNETEIKNAEKKFRAKSPEFYKSINEMFPKFDKIATNHIDNIANTTLNAAEEKMKSLSNEIDTLNEILHTKEMEWNRLLHLKMVKEEIYSRLSQKRHTLQLKESYTKKQGQNTLLELKELELYLSEKKANSSEANNSSITIQKLIENRANMNTEDLEREKNNTSRLHSLLVSRNMLHSADSSENTSVVINGDTQSLGVTSKNSEFYNHVDGGCSLSNKGRQGEFRDVKSLIADFRQKNPDLLPRVGKRIKSSESNAQQHNFSIPLFEKTRPQYFSKDHQHEYYPLSNSVEEISITPIGRAKKLSSSWQPIPLLIPILIKYRLELITGIDNDTEISYSNTVAIIRVQCRYHNGITPVAISIFC</sequence>
<dbReference type="Proteomes" id="UP000037069">
    <property type="component" value="Unassembled WGS sequence"/>
</dbReference>
<feature type="compositionally biased region" description="Basic and acidic residues" evidence="2">
    <location>
        <begin position="1"/>
        <end position="12"/>
    </location>
</feature>
<accession>A0A0L0BTG6</accession>
<organism evidence="3 4">
    <name type="scientific">Lucilia cuprina</name>
    <name type="common">Green bottle fly</name>
    <name type="synonym">Australian sheep blowfly</name>
    <dbReference type="NCBI Taxonomy" id="7375"/>
    <lineage>
        <taxon>Eukaryota</taxon>
        <taxon>Metazoa</taxon>
        <taxon>Ecdysozoa</taxon>
        <taxon>Arthropoda</taxon>
        <taxon>Hexapoda</taxon>
        <taxon>Insecta</taxon>
        <taxon>Pterygota</taxon>
        <taxon>Neoptera</taxon>
        <taxon>Endopterygota</taxon>
        <taxon>Diptera</taxon>
        <taxon>Brachycera</taxon>
        <taxon>Muscomorpha</taxon>
        <taxon>Oestroidea</taxon>
        <taxon>Calliphoridae</taxon>
        <taxon>Luciliinae</taxon>
        <taxon>Lucilia</taxon>
    </lineage>
</organism>
<dbReference type="OMA" id="RANMNTE"/>
<proteinExistence type="predicted"/>
<feature type="region of interest" description="Disordered" evidence="2">
    <location>
        <begin position="1"/>
        <end position="49"/>
    </location>
</feature>
<evidence type="ECO:0000313" key="4">
    <source>
        <dbReference type="Proteomes" id="UP000037069"/>
    </source>
</evidence>
<keyword evidence="1" id="KW-0175">Coiled coil</keyword>
<name>A0A0L0BTG6_LUCCU</name>
<evidence type="ECO:0000256" key="2">
    <source>
        <dbReference type="SAM" id="MobiDB-lite"/>
    </source>
</evidence>
<comment type="caution">
    <text evidence="3">The sequence shown here is derived from an EMBL/GenBank/DDBJ whole genome shotgun (WGS) entry which is preliminary data.</text>
</comment>
<dbReference type="OrthoDB" id="432970at2759"/>
<gene>
    <name evidence="3" type="ORF">FF38_00465</name>
</gene>
<evidence type="ECO:0000313" key="3">
    <source>
        <dbReference type="EMBL" id="KNC23337.1"/>
    </source>
</evidence>
<feature type="coiled-coil region" evidence="1">
    <location>
        <begin position="272"/>
        <end position="306"/>
    </location>
</feature>
<feature type="region of interest" description="Disordered" evidence="2">
    <location>
        <begin position="183"/>
        <end position="207"/>
    </location>
</feature>
<keyword evidence="4" id="KW-1185">Reference proteome</keyword>
<feature type="compositionally biased region" description="Acidic residues" evidence="2">
    <location>
        <begin position="15"/>
        <end position="26"/>
    </location>
</feature>
<feature type="compositionally biased region" description="Basic and acidic residues" evidence="2">
    <location>
        <begin position="187"/>
        <end position="207"/>
    </location>
</feature>
<evidence type="ECO:0000256" key="1">
    <source>
        <dbReference type="SAM" id="Coils"/>
    </source>
</evidence>
<dbReference type="AlphaFoldDB" id="A0A0L0BTG6"/>
<protein>
    <submittedName>
        <fullName evidence="3">Uncharacterized protein</fullName>
    </submittedName>
</protein>